<keyword evidence="10 14" id="KW-0505">Motor protein</keyword>
<dbReference type="EnsemblMetazoa" id="LLOJ000340-RA">
    <property type="protein sequence ID" value="LLOJ000340-PA"/>
    <property type="gene ID" value="LLOJ000340"/>
</dbReference>
<dbReference type="InterPro" id="IPR019821">
    <property type="entry name" value="Kinesin_motor_CS"/>
</dbReference>
<dbReference type="SMART" id="SM00129">
    <property type="entry name" value="KISc"/>
    <property type="match status" value="1"/>
</dbReference>
<evidence type="ECO:0000256" key="12">
    <source>
        <dbReference type="ARBA" id="ARBA00023306"/>
    </source>
</evidence>
<sequence>MSRSFSFCRSRHFFWKILLQSRYLSSRVNSKAAGELSENSLGMSRKYISLLFVYFIFYSTLLDRWRNFDHLEVWGIFENSKIDEFVSNFSLVRRVTAYFLYSKRFVTERCFFSSHCVYFSKFSTNFLVKMDSSGAHGNHKSKGNQNIQVYLRVRPLSIREQSLRTIEIVDVPSARDIQIRQSYDAKITKKFTFDRVFGADSKQKDVYSNVVAPFIGEVLSGYNCTVFAYGQTGTGKTFTMVGDDSTELRTSWEDDCPMGIIPRAVVHLFDELRMMDVEFSMRISYLELYNEELCDLLGTDDSLKIRIYDDSSKKGSVIVQGLEEIPVHSKDDVYKLLAKGQERRKTAATLMNAQSSRSHTVFSILVHIKENGIDGEDMLKIGKLNLVDLAGSENITKAGNEKGIRTREAVNINQSLLTLGRVITALVERQPHVPYRESKLTRLLQESLGGRTKTSIIATISPGSRDMEETLNTLDYAHRAKNIQNRPEINQRLTKKTVLKDYTEEIDRLKRDLNAAREKNGIYLPDDEYNDIMLKMECQTKELNEKIHMIRAIKGEMEKKEKMFDEVQRHLDQKTRELRATSENLNRTNLILRDTKETLRVVEQRYEESSHLVQVHQKTENILAGQARELVGVADEASAHTYGLHDAIQRRRNVDEVIRETVRTFGDDLHAEMDMMKERIVTYFSDMCSQSVAIEEELVKNRMRSRDNAEELRKKIEEMEKSNNASSEESQEIFNAFRGNLLRASDENLACLVGLLEKAEQKQKKHHEERKMQFDEMRSIEERSRRIAADFFGKLQAFPRKMRENTDAFVANHREFFAQAKQYNDVTLHERNEAMKKEVEENQRTLTEVYKTMKVIEERNRALLTHLTHNANDGKAFAEKLSANNHQVSDYHENILNVLSTVDADRSGAEQRANDISKERMEVVGIVDGQNDKSIAILQGDVKDIVREIETKKSHGEKNIEEVSGKLDANHLKAKQQLHRDTSHIIEKVKLEEEDAAESHKSVQMEMSKARENSFDFKESTCETIQKMHDNITELYTTNLKTYTSTGETPIRKEFTYNRVLAATSPHERILNRFRANLRAAAESSARDDQENIVEEDTGAPLVMSTPISTAASVLPPNDDRCLRELNFDKAPSLGKKKDDQTNLAPDVSAEKI</sequence>
<dbReference type="CDD" id="cd01364">
    <property type="entry name" value="KISc_BimC_Eg5"/>
    <property type="match status" value="1"/>
</dbReference>
<evidence type="ECO:0000256" key="13">
    <source>
        <dbReference type="ARBA" id="ARBA00034704"/>
    </source>
</evidence>
<dbReference type="InterPro" id="IPR025901">
    <property type="entry name" value="Kinesin-assoc_MT-bd_dom"/>
</dbReference>
<name>A0A1B0C8R8_LUTLO</name>
<dbReference type="GO" id="GO:0005634">
    <property type="term" value="C:nucleus"/>
    <property type="evidence" value="ECO:0007669"/>
    <property type="project" value="TreeGrafter"/>
</dbReference>
<dbReference type="InterPro" id="IPR027417">
    <property type="entry name" value="P-loop_NTPase"/>
</dbReference>
<feature type="binding site" evidence="14">
    <location>
        <begin position="230"/>
        <end position="237"/>
    </location>
    <ligand>
        <name>ATP</name>
        <dbReference type="ChEBI" id="CHEBI:30616"/>
    </ligand>
</feature>
<dbReference type="InterPro" id="IPR047241">
    <property type="entry name" value="KIF11-like_kin_motor_dom"/>
</dbReference>
<keyword evidence="11" id="KW-0206">Cytoskeleton</keyword>
<evidence type="ECO:0000256" key="6">
    <source>
        <dbReference type="ARBA" id="ARBA00022741"/>
    </source>
</evidence>
<feature type="domain" description="Kinesin motor" evidence="17">
    <location>
        <begin position="146"/>
        <end position="483"/>
    </location>
</feature>
<keyword evidence="8 14" id="KW-0067">ATP-binding</keyword>
<comment type="similarity">
    <text evidence="13">Belongs to the TRAFAC class myosin-kinesin ATPase superfamily. Kinesin family. KIN-5/BimC subfamily.</text>
</comment>
<evidence type="ECO:0000256" key="16">
    <source>
        <dbReference type="SAM" id="MobiDB-lite"/>
    </source>
</evidence>
<keyword evidence="2" id="KW-0963">Cytoplasm</keyword>
<dbReference type="VEuPathDB" id="VectorBase:LLONM1_004364"/>
<keyword evidence="4" id="KW-0132">Cell division</keyword>
<dbReference type="PANTHER" id="PTHR47970">
    <property type="entry name" value="KINESIN-LIKE PROTEIN KIF11"/>
    <property type="match status" value="1"/>
</dbReference>
<keyword evidence="12" id="KW-0131">Cell cycle</keyword>
<keyword evidence="5" id="KW-0493">Microtubule</keyword>
<evidence type="ECO:0000256" key="4">
    <source>
        <dbReference type="ARBA" id="ARBA00022618"/>
    </source>
</evidence>
<evidence type="ECO:0000259" key="17">
    <source>
        <dbReference type="PROSITE" id="PS50067"/>
    </source>
</evidence>
<evidence type="ECO:0000256" key="1">
    <source>
        <dbReference type="ARBA" id="ARBA00004647"/>
    </source>
</evidence>
<keyword evidence="19" id="KW-1185">Reference proteome</keyword>
<dbReference type="EMBL" id="AJWK01001311">
    <property type="status" value="NOT_ANNOTATED_CDS"/>
    <property type="molecule type" value="Genomic_DNA"/>
</dbReference>
<feature type="region of interest" description="Disordered" evidence="16">
    <location>
        <begin position="1129"/>
        <end position="1153"/>
    </location>
</feature>
<evidence type="ECO:0000313" key="18">
    <source>
        <dbReference type="EnsemblMetazoa" id="LLOJ000340-PA"/>
    </source>
</evidence>
<evidence type="ECO:0000256" key="9">
    <source>
        <dbReference type="ARBA" id="ARBA00023054"/>
    </source>
</evidence>
<dbReference type="PANTHER" id="PTHR47970:SF12">
    <property type="entry name" value="KINESIN FAMILY MEMBER 11"/>
    <property type="match status" value="1"/>
</dbReference>
<evidence type="ECO:0000256" key="3">
    <source>
        <dbReference type="ARBA" id="ARBA00022553"/>
    </source>
</evidence>
<dbReference type="GO" id="GO:0051301">
    <property type="term" value="P:cell division"/>
    <property type="evidence" value="ECO:0007669"/>
    <property type="project" value="UniProtKB-KW"/>
</dbReference>
<evidence type="ECO:0000256" key="8">
    <source>
        <dbReference type="ARBA" id="ARBA00022840"/>
    </source>
</evidence>
<evidence type="ECO:0000256" key="5">
    <source>
        <dbReference type="ARBA" id="ARBA00022701"/>
    </source>
</evidence>
<dbReference type="SUPFAM" id="SSF52540">
    <property type="entry name" value="P-loop containing nucleoside triphosphate hydrolases"/>
    <property type="match status" value="1"/>
</dbReference>
<evidence type="ECO:0000256" key="14">
    <source>
        <dbReference type="PROSITE-ProRule" id="PRU00283"/>
    </source>
</evidence>
<dbReference type="GO" id="GO:0051231">
    <property type="term" value="P:spindle elongation"/>
    <property type="evidence" value="ECO:0007669"/>
    <property type="project" value="TreeGrafter"/>
</dbReference>
<dbReference type="GO" id="GO:0007018">
    <property type="term" value="P:microtubule-based movement"/>
    <property type="evidence" value="ECO:0007669"/>
    <property type="project" value="InterPro"/>
</dbReference>
<dbReference type="GO" id="GO:0000922">
    <property type="term" value="C:spindle pole"/>
    <property type="evidence" value="ECO:0007669"/>
    <property type="project" value="UniProtKB-SubCell"/>
</dbReference>
<dbReference type="Pfam" id="PF00225">
    <property type="entry name" value="Kinesin"/>
    <property type="match status" value="1"/>
</dbReference>
<dbReference type="InterPro" id="IPR036961">
    <property type="entry name" value="Kinesin_motor_dom_sf"/>
</dbReference>
<dbReference type="AlphaFoldDB" id="A0A1B0C8R8"/>
<evidence type="ECO:0000256" key="10">
    <source>
        <dbReference type="ARBA" id="ARBA00023175"/>
    </source>
</evidence>
<proteinExistence type="inferred from homology"/>
<accession>A0A1B0C8R8</accession>
<evidence type="ECO:0000256" key="15">
    <source>
        <dbReference type="SAM" id="Coils"/>
    </source>
</evidence>
<feature type="coiled-coil region" evidence="15">
    <location>
        <begin position="695"/>
        <end position="729"/>
    </location>
</feature>
<evidence type="ECO:0000256" key="2">
    <source>
        <dbReference type="ARBA" id="ARBA00022490"/>
    </source>
</evidence>
<comment type="subcellular location">
    <subcellularLocation>
        <location evidence="1">Cytoplasm</location>
        <location evidence="1">Cytoskeleton</location>
        <location evidence="1">Spindle pole</location>
    </subcellularLocation>
</comment>
<dbReference type="GO" id="GO:0005524">
    <property type="term" value="F:ATP binding"/>
    <property type="evidence" value="ECO:0007669"/>
    <property type="project" value="UniProtKB-UniRule"/>
</dbReference>
<dbReference type="FunFam" id="3.40.850.10:FF:000035">
    <property type="entry name" value="Kinesin-like protein KIF11"/>
    <property type="match status" value="1"/>
</dbReference>
<keyword evidence="7" id="KW-0498">Mitosis</keyword>
<dbReference type="GO" id="GO:0090307">
    <property type="term" value="P:mitotic spindle assembly"/>
    <property type="evidence" value="ECO:0007669"/>
    <property type="project" value="TreeGrafter"/>
</dbReference>
<reference evidence="18" key="1">
    <citation type="submission" date="2020-05" db="UniProtKB">
        <authorList>
            <consortium name="EnsemblMetazoa"/>
        </authorList>
    </citation>
    <scope>IDENTIFICATION</scope>
    <source>
        <strain evidence="18">Jacobina</strain>
    </source>
</reference>
<dbReference type="GO" id="GO:0008017">
    <property type="term" value="F:microtubule binding"/>
    <property type="evidence" value="ECO:0007669"/>
    <property type="project" value="InterPro"/>
</dbReference>
<dbReference type="GO" id="GO:0072686">
    <property type="term" value="C:mitotic spindle"/>
    <property type="evidence" value="ECO:0007669"/>
    <property type="project" value="TreeGrafter"/>
</dbReference>
<dbReference type="Gene3D" id="3.40.850.10">
    <property type="entry name" value="Kinesin motor domain"/>
    <property type="match status" value="1"/>
</dbReference>
<dbReference type="PRINTS" id="PR00380">
    <property type="entry name" value="KINESINHEAVY"/>
</dbReference>
<protein>
    <recommendedName>
        <fullName evidence="17">Kinesin motor domain-containing protein</fullName>
    </recommendedName>
</protein>
<organism evidence="18 19">
    <name type="scientific">Lutzomyia longipalpis</name>
    <name type="common">Sand fly</name>
    <dbReference type="NCBI Taxonomy" id="7200"/>
    <lineage>
        <taxon>Eukaryota</taxon>
        <taxon>Metazoa</taxon>
        <taxon>Ecdysozoa</taxon>
        <taxon>Arthropoda</taxon>
        <taxon>Hexapoda</taxon>
        <taxon>Insecta</taxon>
        <taxon>Pterygota</taxon>
        <taxon>Neoptera</taxon>
        <taxon>Endopterygota</taxon>
        <taxon>Diptera</taxon>
        <taxon>Nematocera</taxon>
        <taxon>Psychodoidea</taxon>
        <taxon>Psychodidae</taxon>
        <taxon>Lutzomyia</taxon>
        <taxon>Lutzomyia</taxon>
    </lineage>
</organism>
<dbReference type="VEuPathDB" id="VectorBase:LLOJ000340"/>
<dbReference type="GO" id="GO:0008574">
    <property type="term" value="F:plus-end-directed microtubule motor activity"/>
    <property type="evidence" value="ECO:0007669"/>
    <property type="project" value="TreeGrafter"/>
</dbReference>
<dbReference type="InterPro" id="IPR047149">
    <property type="entry name" value="KIF11-like"/>
</dbReference>
<feature type="coiled-coil region" evidence="15">
    <location>
        <begin position="557"/>
        <end position="584"/>
    </location>
</feature>
<keyword evidence="3" id="KW-0597">Phosphoprotein</keyword>
<dbReference type="GO" id="GO:0005876">
    <property type="term" value="C:spindle microtubule"/>
    <property type="evidence" value="ECO:0007669"/>
    <property type="project" value="TreeGrafter"/>
</dbReference>
<keyword evidence="9 15" id="KW-0175">Coiled coil</keyword>
<dbReference type="InterPro" id="IPR001752">
    <property type="entry name" value="Kinesin_motor_dom"/>
</dbReference>
<keyword evidence="6 14" id="KW-0547">Nucleotide-binding</keyword>
<evidence type="ECO:0000313" key="19">
    <source>
        <dbReference type="Proteomes" id="UP000092461"/>
    </source>
</evidence>
<dbReference type="Proteomes" id="UP000092461">
    <property type="component" value="Unassembled WGS sequence"/>
</dbReference>
<evidence type="ECO:0000256" key="11">
    <source>
        <dbReference type="ARBA" id="ARBA00023212"/>
    </source>
</evidence>
<dbReference type="PROSITE" id="PS00411">
    <property type="entry name" value="KINESIN_MOTOR_1"/>
    <property type="match status" value="1"/>
</dbReference>
<evidence type="ECO:0000256" key="7">
    <source>
        <dbReference type="ARBA" id="ARBA00022776"/>
    </source>
</evidence>
<dbReference type="Pfam" id="PF13931">
    <property type="entry name" value="Microtub_bind"/>
    <property type="match status" value="1"/>
</dbReference>
<dbReference type="PROSITE" id="PS50067">
    <property type="entry name" value="KINESIN_MOTOR_2"/>
    <property type="match status" value="1"/>
</dbReference>